<evidence type="ECO:0000313" key="4">
    <source>
        <dbReference type="EMBL" id="EME45371.1"/>
    </source>
</evidence>
<dbReference type="InterPro" id="IPR036864">
    <property type="entry name" value="Zn2-C6_fun-type_DNA-bd_sf"/>
</dbReference>
<accession>N1PPL5</accession>
<feature type="region of interest" description="Disordered" evidence="2">
    <location>
        <begin position="1"/>
        <end position="50"/>
    </location>
</feature>
<evidence type="ECO:0000256" key="1">
    <source>
        <dbReference type="ARBA" id="ARBA00023242"/>
    </source>
</evidence>
<dbReference type="PANTHER" id="PTHR47256:SF1">
    <property type="entry name" value="ZN(II)2CYS6 TRANSCRIPTION FACTOR (EUROFUNG)"/>
    <property type="match status" value="1"/>
</dbReference>
<gene>
    <name evidence="4" type="ORF">DOTSEDRAFT_71185</name>
</gene>
<dbReference type="CDD" id="cd00067">
    <property type="entry name" value="GAL4"/>
    <property type="match status" value="1"/>
</dbReference>
<sequence length="171" mass="18754">MMTDALEIRSPTSLLAPSGRRSSTRTTDKASGSGSPDSPEEGDSSSHGRKVTDVACWPCRKRKGKCTGERPICQSCVRRGYECAYEYDEGLTRVGSLRMRLTEASTRAENLEYLFDHMRTRSDNEAAMLLAIIRLGADLDAIVTRLKSEDDLTWTTAIDPTAADLSGLKST</sequence>
<dbReference type="EMBL" id="KB446538">
    <property type="protein sequence ID" value="EME45371.1"/>
    <property type="molecule type" value="Genomic_DNA"/>
</dbReference>
<evidence type="ECO:0000313" key="5">
    <source>
        <dbReference type="Proteomes" id="UP000016933"/>
    </source>
</evidence>
<dbReference type="OrthoDB" id="3946596at2759"/>
<dbReference type="PROSITE" id="PS50048">
    <property type="entry name" value="ZN2_CY6_FUNGAL_2"/>
    <property type="match status" value="1"/>
</dbReference>
<dbReference type="Gene3D" id="4.10.240.10">
    <property type="entry name" value="Zn(2)-C6 fungal-type DNA-binding domain"/>
    <property type="match status" value="1"/>
</dbReference>
<dbReference type="Proteomes" id="UP000016933">
    <property type="component" value="Unassembled WGS sequence"/>
</dbReference>
<dbReference type="Pfam" id="PF00172">
    <property type="entry name" value="Zn_clus"/>
    <property type="match status" value="1"/>
</dbReference>
<evidence type="ECO:0000256" key="2">
    <source>
        <dbReference type="SAM" id="MobiDB-lite"/>
    </source>
</evidence>
<evidence type="ECO:0000259" key="3">
    <source>
        <dbReference type="PROSITE" id="PS50048"/>
    </source>
</evidence>
<reference evidence="5" key="1">
    <citation type="journal article" date="2012" name="PLoS Genet.">
        <title>The genomes of the fungal plant pathogens Cladosporium fulvum and Dothistroma septosporum reveal adaptation to different hosts and lifestyles but also signatures of common ancestry.</title>
        <authorList>
            <person name="de Wit P.J.G.M."/>
            <person name="van der Burgt A."/>
            <person name="Oekmen B."/>
            <person name="Stergiopoulos I."/>
            <person name="Abd-Elsalam K.A."/>
            <person name="Aerts A.L."/>
            <person name="Bahkali A.H."/>
            <person name="Beenen H.G."/>
            <person name="Chettri P."/>
            <person name="Cox M.P."/>
            <person name="Datema E."/>
            <person name="de Vries R.P."/>
            <person name="Dhillon B."/>
            <person name="Ganley A.R."/>
            <person name="Griffiths S.A."/>
            <person name="Guo Y."/>
            <person name="Hamelin R.C."/>
            <person name="Henrissat B."/>
            <person name="Kabir M.S."/>
            <person name="Jashni M.K."/>
            <person name="Kema G."/>
            <person name="Klaubauf S."/>
            <person name="Lapidus A."/>
            <person name="Levasseur A."/>
            <person name="Lindquist E."/>
            <person name="Mehrabi R."/>
            <person name="Ohm R.A."/>
            <person name="Owen T.J."/>
            <person name="Salamov A."/>
            <person name="Schwelm A."/>
            <person name="Schijlen E."/>
            <person name="Sun H."/>
            <person name="van den Burg H.A."/>
            <person name="van Ham R.C.H.J."/>
            <person name="Zhang S."/>
            <person name="Goodwin S.B."/>
            <person name="Grigoriev I.V."/>
            <person name="Collemare J."/>
            <person name="Bradshaw R.E."/>
        </authorList>
    </citation>
    <scope>NUCLEOTIDE SEQUENCE [LARGE SCALE GENOMIC DNA]</scope>
    <source>
        <strain evidence="5">NZE10 / CBS 128990</strain>
    </source>
</reference>
<dbReference type="GO" id="GO:0008270">
    <property type="term" value="F:zinc ion binding"/>
    <property type="evidence" value="ECO:0007669"/>
    <property type="project" value="InterPro"/>
</dbReference>
<dbReference type="PROSITE" id="PS00463">
    <property type="entry name" value="ZN2_CY6_FUNGAL_1"/>
    <property type="match status" value="1"/>
</dbReference>
<dbReference type="GO" id="GO:0000981">
    <property type="term" value="F:DNA-binding transcription factor activity, RNA polymerase II-specific"/>
    <property type="evidence" value="ECO:0007669"/>
    <property type="project" value="InterPro"/>
</dbReference>
<dbReference type="PANTHER" id="PTHR47256">
    <property type="entry name" value="ZN(II)2CYS6 TRANSCRIPTION FACTOR (EUROFUNG)-RELATED"/>
    <property type="match status" value="1"/>
</dbReference>
<dbReference type="AlphaFoldDB" id="N1PPL5"/>
<dbReference type="SMART" id="SM00066">
    <property type="entry name" value="GAL4"/>
    <property type="match status" value="1"/>
</dbReference>
<dbReference type="OMA" id="TDVACWP"/>
<organism evidence="4 5">
    <name type="scientific">Dothistroma septosporum (strain NZE10 / CBS 128990)</name>
    <name type="common">Red band needle blight fungus</name>
    <name type="synonym">Mycosphaerella pini</name>
    <dbReference type="NCBI Taxonomy" id="675120"/>
    <lineage>
        <taxon>Eukaryota</taxon>
        <taxon>Fungi</taxon>
        <taxon>Dikarya</taxon>
        <taxon>Ascomycota</taxon>
        <taxon>Pezizomycotina</taxon>
        <taxon>Dothideomycetes</taxon>
        <taxon>Dothideomycetidae</taxon>
        <taxon>Mycosphaerellales</taxon>
        <taxon>Mycosphaerellaceae</taxon>
        <taxon>Dothistroma</taxon>
    </lineage>
</organism>
<dbReference type="HOGENOM" id="CLU_1562847_0_0_1"/>
<feature type="compositionally biased region" description="Polar residues" evidence="2">
    <location>
        <begin position="10"/>
        <end position="25"/>
    </location>
</feature>
<name>N1PPL5_DOTSN</name>
<dbReference type="InterPro" id="IPR053187">
    <property type="entry name" value="Notoamide_regulator"/>
</dbReference>
<proteinExistence type="predicted"/>
<keyword evidence="1" id="KW-0539">Nucleus</keyword>
<dbReference type="InterPro" id="IPR001138">
    <property type="entry name" value="Zn2Cys6_DnaBD"/>
</dbReference>
<reference evidence="4 5" key="2">
    <citation type="journal article" date="2012" name="PLoS Pathog.">
        <title>Diverse lifestyles and strategies of plant pathogenesis encoded in the genomes of eighteen Dothideomycetes fungi.</title>
        <authorList>
            <person name="Ohm R.A."/>
            <person name="Feau N."/>
            <person name="Henrissat B."/>
            <person name="Schoch C.L."/>
            <person name="Horwitz B.A."/>
            <person name="Barry K.W."/>
            <person name="Condon B.J."/>
            <person name="Copeland A.C."/>
            <person name="Dhillon B."/>
            <person name="Glaser F."/>
            <person name="Hesse C.N."/>
            <person name="Kosti I."/>
            <person name="LaButti K."/>
            <person name="Lindquist E.A."/>
            <person name="Lucas S."/>
            <person name="Salamov A.A."/>
            <person name="Bradshaw R.E."/>
            <person name="Ciuffetti L."/>
            <person name="Hamelin R.C."/>
            <person name="Kema G.H.J."/>
            <person name="Lawrence C."/>
            <person name="Scott J.A."/>
            <person name="Spatafora J.W."/>
            <person name="Turgeon B.G."/>
            <person name="de Wit P.J.G.M."/>
            <person name="Zhong S."/>
            <person name="Goodwin S.B."/>
            <person name="Grigoriev I.V."/>
        </authorList>
    </citation>
    <scope>NUCLEOTIDE SEQUENCE [LARGE SCALE GENOMIC DNA]</scope>
    <source>
        <strain evidence="5">NZE10 / CBS 128990</strain>
    </source>
</reference>
<protein>
    <recommendedName>
        <fullName evidence="3">Zn(2)-C6 fungal-type domain-containing protein</fullName>
    </recommendedName>
</protein>
<keyword evidence="5" id="KW-1185">Reference proteome</keyword>
<feature type="domain" description="Zn(2)-C6 fungal-type" evidence="3">
    <location>
        <begin position="55"/>
        <end position="85"/>
    </location>
</feature>
<dbReference type="eggNOG" id="ENOG502RAAR">
    <property type="taxonomic scope" value="Eukaryota"/>
</dbReference>
<dbReference type="SUPFAM" id="SSF57701">
    <property type="entry name" value="Zn2/Cys6 DNA-binding domain"/>
    <property type="match status" value="1"/>
</dbReference>
<dbReference type="STRING" id="675120.N1PPL5"/>